<sequence length="55" mass="6464">KKLEIFTHINLKSLTKKKKKSLLFSVYLAKLNIEVHSTCFILLRIGDVWSQQYPT</sequence>
<keyword evidence="3" id="KW-1185">Reference proteome</keyword>
<comment type="caution">
    <text evidence="2">The sequence shown here is derived from an EMBL/GenBank/DDBJ whole genome shotgun (WGS) entry which is preliminary data.</text>
</comment>
<dbReference type="EMBL" id="JBJUIK010000017">
    <property type="protein sequence ID" value="KAL3497550.1"/>
    <property type="molecule type" value="Genomic_DNA"/>
</dbReference>
<dbReference type="Proteomes" id="UP001630127">
    <property type="component" value="Unassembled WGS sequence"/>
</dbReference>
<keyword evidence="1" id="KW-1133">Transmembrane helix</keyword>
<gene>
    <name evidence="2" type="ORF">ACH5RR_040282</name>
</gene>
<feature type="transmembrane region" description="Helical" evidence="1">
    <location>
        <begin position="21"/>
        <end position="45"/>
    </location>
</feature>
<name>A0ABD2XUG0_9GENT</name>
<feature type="non-terminal residue" evidence="2">
    <location>
        <position position="55"/>
    </location>
</feature>
<protein>
    <submittedName>
        <fullName evidence="2">Uncharacterized protein</fullName>
    </submittedName>
</protein>
<organism evidence="2 3">
    <name type="scientific">Cinchona calisaya</name>
    <dbReference type="NCBI Taxonomy" id="153742"/>
    <lineage>
        <taxon>Eukaryota</taxon>
        <taxon>Viridiplantae</taxon>
        <taxon>Streptophyta</taxon>
        <taxon>Embryophyta</taxon>
        <taxon>Tracheophyta</taxon>
        <taxon>Spermatophyta</taxon>
        <taxon>Magnoliopsida</taxon>
        <taxon>eudicotyledons</taxon>
        <taxon>Gunneridae</taxon>
        <taxon>Pentapetalae</taxon>
        <taxon>asterids</taxon>
        <taxon>lamiids</taxon>
        <taxon>Gentianales</taxon>
        <taxon>Rubiaceae</taxon>
        <taxon>Cinchonoideae</taxon>
        <taxon>Cinchoneae</taxon>
        <taxon>Cinchona</taxon>
    </lineage>
</organism>
<keyword evidence="1" id="KW-0812">Transmembrane</keyword>
<accession>A0ABD2XUG0</accession>
<evidence type="ECO:0000256" key="1">
    <source>
        <dbReference type="SAM" id="Phobius"/>
    </source>
</evidence>
<proteinExistence type="predicted"/>
<keyword evidence="1" id="KW-0472">Membrane</keyword>
<dbReference type="AlphaFoldDB" id="A0ABD2XUG0"/>
<reference evidence="2 3" key="1">
    <citation type="submission" date="2024-11" db="EMBL/GenBank/DDBJ databases">
        <title>A near-complete genome assembly of Cinchona calisaya.</title>
        <authorList>
            <person name="Lian D.C."/>
            <person name="Zhao X.W."/>
            <person name="Wei L."/>
        </authorList>
    </citation>
    <scope>NUCLEOTIDE SEQUENCE [LARGE SCALE GENOMIC DNA]</scope>
    <source>
        <tissue evidence="2">Nenye</tissue>
    </source>
</reference>
<feature type="non-terminal residue" evidence="2">
    <location>
        <position position="1"/>
    </location>
</feature>
<evidence type="ECO:0000313" key="3">
    <source>
        <dbReference type="Proteomes" id="UP001630127"/>
    </source>
</evidence>
<evidence type="ECO:0000313" key="2">
    <source>
        <dbReference type="EMBL" id="KAL3497550.1"/>
    </source>
</evidence>